<dbReference type="RefSeq" id="WP_264533061.1">
    <property type="nucleotide sequence ID" value="NZ_CP092332.1"/>
</dbReference>
<dbReference type="Proteomes" id="UP001232117">
    <property type="component" value="Chromosome"/>
</dbReference>
<evidence type="ECO:0000313" key="2">
    <source>
        <dbReference type="EMBL" id="WGK94212.1"/>
    </source>
</evidence>
<keyword evidence="1" id="KW-0472">Membrane</keyword>
<sequence>MKIKFTKKRLIYNLVLSILYLTIGLEGIIYQENIRWTKYGMLSLGILYLTNSLYELKYQYLSIENGILRKNMILGFTKKINLNDIIQIKVFTDEYTLITKTNKIKIHTEIIDPKSLSELKRILSKLDLPPDKTPFQNTTIE</sequence>
<protein>
    <recommendedName>
        <fullName evidence="4">PH domain-containing protein</fullName>
    </recommendedName>
</protein>
<reference evidence="2 3" key="1">
    <citation type="submission" date="2022-02" db="EMBL/GenBank/DDBJ databases">
        <authorList>
            <person name="Cha I.-T."/>
            <person name="Lee K.-E."/>
            <person name="Park S.-J."/>
        </authorList>
    </citation>
    <scope>NUCLEOTIDE SEQUENCE [LARGE SCALE GENOMIC DNA]</scope>
    <source>
        <strain evidence="2 3">K3R-10</strain>
    </source>
</reference>
<name>A0ABY8N7G3_9FLAO</name>
<reference evidence="2 3" key="2">
    <citation type="submission" date="2023-06" db="EMBL/GenBank/DDBJ databases">
        <title>Complete Genome Sequence of Flavobacterium keumense K3R-10.</title>
        <authorList>
            <person name="Jeong H."/>
            <person name="Jhang S.Y."/>
            <person name="Kim J.N."/>
        </authorList>
    </citation>
    <scope>NUCLEOTIDE SEQUENCE [LARGE SCALE GENOMIC DNA]</scope>
    <source>
        <strain evidence="2 3">K3R-10</strain>
    </source>
</reference>
<keyword evidence="1" id="KW-1133">Transmembrane helix</keyword>
<accession>A0ABY8N7G3</accession>
<feature type="transmembrane region" description="Helical" evidence="1">
    <location>
        <begin position="12"/>
        <end position="30"/>
    </location>
</feature>
<evidence type="ECO:0008006" key="4">
    <source>
        <dbReference type="Google" id="ProtNLM"/>
    </source>
</evidence>
<keyword evidence="3" id="KW-1185">Reference proteome</keyword>
<gene>
    <name evidence="2" type="ORF">MG292_08995</name>
</gene>
<proteinExistence type="predicted"/>
<keyword evidence="1" id="KW-0812">Transmembrane</keyword>
<organism evidence="2 3">
    <name type="scientific">Flavobacterium keumense</name>
    <dbReference type="NCBI Taxonomy" id="1306518"/>
    <lineage>
        <taxon>Bacteria</taxon>
        <taxon>Pseudomonadati</taxon>
        <taxon>Bacteroidota</taxon>
        <taxon>Flavobacteriia</taxon>
        <taxon>Flavobacteriales</taxon>
        <taxon>Flavobacteriaceae</taxon>
        <taxon>Flavobacterium</taxon>
    </lineage>
</organism>
<evidence type="ECO:0000313" key="3">
    <source>
        <dbReference type="Proteomes" id="UP001232117"/>
    </source>
</evidence>
<evidence type="ECO:0000256" key="1">
    <source>
        <dbReference type="SAM" id="Phobius"/>
    </source>
</evidence>
<dbReference type="EMBL" id="CP092332">
    <property type="protein sequence ID" value="WGK94212.1"/>
    <property type="molecule type" value="Genomic_DNA"/>
</dbReference>